<dbReference type="RefSeq" id="WP_046453574.1">
    <property type="nucleotide sequence ID" value="NZ_CP011311.1"/>
</dbReference>
<dbReference type="Pfam" id="PF11271">
    <property type="entry name" value="PorA"/>
    <property type="match status" value="1"/>
</dbReference>
<evidence type="ECO:0000313" key="2">
    <source>
        <dbReference type="EMBL" id="AKE40054.1"/>
    </source>
</evidence>
<dbReference type="AlphaFoldDB" id="A0A0F6TBK2"/>
<reference evidence="2 3" key="1">
    <citation type="journal article" date="2015" name="Genome Announc.">
        <title>Complete Genome Sequence of Corynebacterium camporealensis DSM 44610, Isolated from the Milk of a Manchega Sheep with Subclinical Mastitis.</title>
        <authorList>
            <person name="Ruckert C."/>
            <person name="Albersmeier A."/>
            <person name="Winkler A."/>
            <person name="Tauch A."/>
        </authorList>
    </citation>
    <scope>NUCLEOTIDE SEQUENCE [LARGE SCALE GENOMIC DNA]</scope>
    <source>
        <strain evidence="2 3">DSM 44610</strain>
    </source>
</reference>
<keyword evidence="1" id="KW-0472">Membrane</keyword>
<dbReference type="HOGENOM" id="CLU_045231_1_0_11"/>
<feature type="transmembrane region" description="Helical" evidence="1">
    <location>
        <begin position="337"/>
        <end position="361"/>
    </location>
</feature>
<protein>
    <recommendedName>
        <fullName evidence="4">DUF3068 domain-containing protein</fullName>
    </recommendedName>
</protein>
<gene>
    <name evidence="2" type="ORF">UL81_10605</name>
</gene>
<organism evidence="2 3">
    <name type="scientific">Corynebacterium camporealensis</name>
    <dbReference type="NCBI Taxonomy" id="161896"/>
    <lineage>
        <taxon>Bacteria</taxon>
        <taxon>Bacillati</taxon>
        <taxon>Actinomycetota</taxon>
        <taxon>Actinomycetes</taxon>
        <taxon>Mycobacteriales</taxon>
        <taxon>Corynebacteriaceae</taxon>
        <taxon>Corynebacterium</taxon>
    </lineage>
</organism>
<dbReference type="KEGG" id="ccj:UL81_10605"/>
<dbReference type="EMBL" id="CP011311">
    <property type="protein sequence ID" value="AKE40054.1"/>
    <property type="molecule type" value="Genomic_DNA"/>
</dbReference>
<feature type="transmembrane region" description="Helical" evidence="1">
    <location>
        <begin position="12"/>
        <end position="32"/>
    </location>
</feature>
<keyword evidence="3" id="KW-1185">Reference proteome</keyword>
<evidence type="ECO:0008006" key="4">
    <source>
        <dbReference type="Google" id="ProtNLM"/>
    </source>
</evidence>
<dbReference type="InterPro" id="IPR021424">
    <property type="entry name" value="PorA"/>
</dbReference>
<accession>A0A0F6TBK2</accession>
<keyword evidence="1" id="KW-1133">Transmembrane helix</keyword>
<dbReference type="PATRIC" id="fig|161896.4.peg.2067"/>
<dbReference type="OrthoDB" id="153031at2"/>
<sequence length="367" mass="41198">MKRLVDARSPLTWVLIGAVLCLLISSIAPPLYNNQTRPLPLGEGFTITSEPTVGKLMDVERFEAEEAPTGFEDNPDCQADDSPMYCYIEDEEMTYERNVITGEEEIDDAATETEAVLQVLTGARAFIRVSESSLLNRESTYPMPGDVNSQTVELPIIGGKKKHENFERDGLKFFFPSGTEQRSYPYYDAMAQASVPIDYTDDTRMDGIPVFAYHQSIDPVPMQGKDLEMDTYSGPAWKFFDEEDRDTYGLQRDSAVVMEPFYTASRDLWVEPTTGTIVDSVTNFKVFWATDAQQAQEMLDNNDTDARSMLSAESRWSEKSKQERLDSVRPVINTIKALSVVSVVGKIIGIALLIAAAVMYVRRYRAS</sequence>
<keyword evidence="1" id="KW-0812">Transmembrane</keyword>
<proteinExistence type="predicted"/>
<name>A0A0F6TBK2_9CORY</name>
<dbReference type="Proteomes" id="UP000033566">
    <property type="component" value="Chromosome"/>
</dbReference>
<evidence type="ECO:0000313" key="3">
    <source>
        <dbReference type="Proteomes" id="UP000033566"/>
    </source>
</evidence>
<evidence type="ECO:0000256" key="1">
    <source>
        <dbReference type="SAM" id="Phobius"/>
    </source>
</evidence>